<feature type="domain" description="C2H2-type" evidence="13">
    <location>
        <begin position="590"/>
        <end position="617"/>
    </location>
</feature>
<feature type="compositionally biased region" description="Basic and acidic residues" evidence="12">
    <location>
        <begin position="230"/>
        <end position="244"/>
    </location>
</feature>
<organism evidence="14">
    <name type="scientific">Fundulus heteroclitus</name>
    <name type="common">Killifish</name>
    <name type="synonym">Mummichog</name>
    <dbReference type="NCBI Taxonomy" id="8078"/>
    <lineage>
        <taxon>Eukaryota</taxon>
        <taxon>Metazoa</taxon>
        <taxon>Chordata</taxon>
        <taxon>Craniata</taxon>
        <taxon>Vertebrata</taxon>
        <taxon>Euteleostomi</taxon>
        <taxon>Actinopterygii</taxon>
        <taxon>Neopterygii</taxon>
        <taxon>Teleostei</taxon>
        <taxon>Neoteleostei</taxon>
        <taxon>Acanthomorphata</taxon>
        <taxon>Ovalentaria</taxon>
        <taxon>Atherinomorphae</taxon>
        <taxon>Cyprinodontiformes</taxon>
        <taxon>Fundulidae</taxon>
        <taxon>Fundulus</taxon>
    </lineage>
</organism>
<evidence type="ECO:0000259" key="13">
    <source>
        <dbReference type="PROSITE" id="PS50157"/>
    </source>
</evidence>
<dbReference type="PROSITE" id="PS00028">
    <property type="entry name" value="ZINC_FINGER_C2H2_1"/>
    <property type="match status" value="10"/>
</dbReference>
<feature type="domain" description="C2H2-type" evidence="13">
    <location>
        <begin position="450"/>
        <end position="477"/>
    </location>
</feature>
<feature type="compositionally biased region" description="Basic and acidic residues" evidence="12">
    <location>
        <begin position="89"/>
        <end position="100"/>
    </location>
</feature>
<dbReference type="PANTHER" id="PTHR23235">
    <property type="entry name" value="KRUEPPEL-LIKE TRANSCRIPTION FACTOR"/>
    <property type="match status" value="1"/>
</dbReference>
<feature type="region of interest" description="Disordered" evidence="12">
    <location>
        <begin position="144"/>
        <end position="279"/>
    </location>
</feature>
<dbReference type="GO" id="GO:0005634">
    <property type="term" value="C:nucleus"/>
    <property type="evidence" value="ECO:0007669"/>
    <property type="project" value="UniProtKB-SubCell"/>
</dbReference>
<keyword evidence="6" id="KW-0862">Zinc</keyword>
<keyword evidence="9" id="KW-0804">Transcription</keyword>
<dbReference type="FunFam" id="3.30.160.60:FF:000624">
    <property type="entry name" value="zinc finger protein 697"/>
    <property type="match status" value="1"/>
</dbReference>
<sequence>MTPAHETGSVRSHCCGSAQRSGDLEPNPSSMSSVQHLREFISERLTAAAEEIFGVFHRTIAQYEEEMDRQRRLLDAAWRPEIHLDRTDVPRRFPRRKEAPAEQQSGVEPLEAAAPEIKEEQEELWPGPGEEPMALKQEAEVLMVTPLSEDGDRSEPESSQNQVQSDRPDQEGGWPADSGPTRNTDLKERRDRKLMDNCPPSASRRDASVRREAGGGASQDPSGSTSRYRIHTDFPKHFLWKEAKIPANQEGGSRLDQEEPEPPEIKEEQEDLCFSPDEDGLVVKQEVDSFLVTSDYEETDHSGSEPNRKQLLSNASPAAESQRLDQEASWDEDSGSTSNRTSQSNAVDGLPPLDSLCTSDSGNKSLKCGVCGKTFSSNFKMRKHYRIHTGEKPYSCKICRKAFRESKYLSVHMRTHTGEKPYSCETCGKSFSQNSHLSSHKRTHTGEKPHPCSTCGRRFAEASALRNHMLTHTGEKPFSCHICGKILRYSSSLSAHMKIHTGEKPFVCKTCGKCFSHNSSLISHIRIHTGEKSYQCTTCGRCFSHSTTLLRHTRSHTGERPYSCATCGKCFNSSSHLTVHMTTHTREKLYSCTMCSKRFSHGSNLVRHMRTHTGERPYSCQTCSKRFKSSTHLSRHMKTHRRGCSPEVEIILEDGGAAAGQS</sequence>
<evidence type="ECO:0000256" key="1">
    <source>
        <dbReference type="ARBA" id="ARBA00004123"/>
    </source>
</evidence>
<dbReference type="GO" id="GO:0000978">
    <property type="term" value="F:RNA polymerase II cis-regulatory region sequence-specific DNA binding"/>
    <property type="evidence" value="ECO:0007669"/>
    <property type="project" value="TreeGrafter"/>
</dbReference>
<keyword evidence="4" id="KW-0677">Repeat</keyword>
<dbReference type="EMBL" id="GCES01005122">
    <property type="protein sequence ID" value="JAR81201.1"/>
    <property type="molecule type" value="Transcribed_RNA"/>
</dbReference>
<dbReference type="GO" id="GO:0000981">
    <property type="term" value="F:DNA-binding transcription factor activity, RNA polymerase II-specific"/>
    <property type="evidence" value="ECO:0007669"/>
    <property type="project" value="TreeGrafter"/>
</dbReference>
<evidence type="ECO:0000256" key="5">
    <source>
        <dbReference type="ARBA" id="ARBA00022771"/>
    </source>
</evidence>
<evidence type="ECO:0000256" key="8">
    <source>
        <dbReference type="ARBA" id="ARBA00023125"/>
    </source>
</evidence>
<dbReference type="Proteomes" id="UP000265000">
    <property type="component" value="Unplaced"/>
</dbReference>
<keyword evidence="7" id="KW-0805">Transcription regulation</keyword>
<reference evidence="15" key="2">
    <citation type="submission" date="2025-05" db="UniProtKB">
        <authorList>
            <consortium name="Ensembl"/>
        </authorList>
    </citation>
    <scope>IDENTIFICATION</scope>
</reference>
<keyword evidence="14" id="KW-0808">Transferase</keyword>
<dbReference type="GO" id="GO:0032259">
    <property type="term" value="P:methylation"/>
    <property type="evidence" value="ECO:0007669"/>
    <property type="project" value="UniProtKB-KW"/>
</dbReference>
<evidence type="ECO:0000256" key="3">
    <source>
        <dbReference type="ARBA" id="ARBA00022723"/>
    </source>
</evidence>
<evidence type="ECO:0000256" key="2">
    <source>
        <dbReference type="ARBA" id="ARBA00006991"/>
    </source>
</evidence>
<feature type="domain" description="C2H2-type" evidence="13">
    <location>
        <begin position="618"/>
        <end position="640"/>
    </location>
</feature>
<dbReference type="FunFam" id="3.30.160.60:FF:001480">
    <property type="entry name" value="Si:cabz01071911.3"/>
    <property type="match status" value="1"/>
</dbReference>
<dbReference type="PANTHER" id="PTHR23235:SF176">
    <property type="entry name" value="C2H2-TYPE DOMAIN-CONTAINING PROTEIN"/>
    <property type="match status" value="1"/>
</dbReference>
<protein>
    <submittedName>
        <fullName evidence="14">Histone-lysine N-methyltransferase PRDM9</fullName>
    </submittedName>
</protein>
<feature type="domain" description="C2H2-type" evidence="13">
    <location>
        <begin position="478"/>
        <end position="505"/>
    </location>
</feature>
<dbReference type="SMART" id="SM00355">
    <property type="entry name" value="ZnF_C2H2"/>
    <property type="match status" value="10"/>
</dbReference>
<dbReference type="FunFam" id="3.30.160.60:FF:000145">
    <property type="entry name" value="Zinc finger protein 574"/>
    <property type="match status" value="1"/>
</dbReference>
<dbReference type="Ensembl" id="ENSFHET00000016726.1">
    <property type="protein sequence ID" value="ENSFHEP00000010118.1"/>
    <property type="gene ID" value="ENSFHEG00000011388.1"/>
</dbReference>
<feature type="domain" description="C2H2-type" evidence="13">
    <location>
        <begin position="562"/>
        <end position="589"/>
    </location>
</feature>
<dbReference type="FunFam" id="3.30.160.60:FF:000770">
    <property type="entry name" value="zinc finger protein 16"/>
    <property type="match status" value="1"/>
</dbReference>
<feature type="region of interest" description="Disordered" evidence="12">
    <location>
        <begin position="89"/>
        <end position="130"/>
    </location>
</feature>
<dbReference type="InterPro" id="IPR036236">
    <property type="entry name" value="Znf_C2H2_sf"/>
</dbReference>
<accession>A0A147ARZ3</accession>
<feature type="region of interest" description="Disordered" evidence="12">
    <location>
        <begin position="296"/>
        <end position="351"/>
    </location>
</feature>
<comment type="subcellular location">
    <subcellularLocation>
        <location evidence="1">Nucleus</location>
    </subcellularLocation>
</comment>
<keyword evidence="16" id="KW-1185">Reference proteome</keyword>
<evidence type="ECO:0000313" key="16">
    <source>
        <dbReference type="Proteomes" id="UP000265000"/>
    </source>
</evidence>
<feature type="compositionally biased region" description="Polar residues" evidence="12">
    <location>
        <begin position="335"/>
        <end position="346"/>
    </location>
</feature>
<feature type="region of interest" description="Disordered" evidence="12">
    <location>
        <begin position="1"/>
        <end position="31"/>
    </location>
</feature>
<evidence type="ECO:0000313" key="14">
    <source>
        <dbReference type="EMBL" id="JAR81201.1"/>
    </source>
</evidence>
<dbReference type="FunFam" id="3.30.160.60:FF:000557">
    <property type="entry name" value="zinc finger and SCAN domain-containing protein 29"/>
    <property type="match status" value="1"/>
</dbReference>
<feature type="domain" description="C2H2-type" evidence="13">
    <location>
        <begin position="534"/>
        <end position="561"/>
    </location>
</feature>
<feature type="domain" description="C2H2-type" evidence="13">
    <location>
        <begin position="394"/>
        <end position="421"/>
    </location>
</feature>
<name>A0A147ARZ3_FUNHE</name>
<feature type="domain" description="C2H2-type" evidence="13">
    <location>
        <begin position="422"/>
        <end position="449"/>
    </location>
</feature>
<evidence type="ECO:0000256" key="11">
    <source>
        <dbReference type="PROSITE-ProRule" id="PRU00042"/>
    </source>
</evidence>
<dbReference type="FunFam" id="3.30.160.60:FF:001119">
    <property type="entry name" value="zinc finger protein 408"/>
    <property type="match status" value="1"/>
</dbReference>
<dbReference type="InterPro" id="IPR013087">
    <property type="entry name" value="Znf_C2H2_type"/>
</dbReference>
<dbReference type="GO" id="GO:0008270">
    <property type="term" value="F:zinc ion binding"/>
    <property type="evidence" value="ECO:0007669"/>
    <property type="project" value="UniProtKB-KW"/>
</dbReference>
<keyword evidence="10" id="KW-0539">Nucleus</keyword>
<evidence type="ECO:0000256" key="10">
    <source>
        <dbReference type="ARBA" id="ARBA00023242"/>
    </source>
</evidence>
<feature type="compositionally biased region" description="Acidic residues" evidence="12">
    <location>
        <begin position="258"/>
        <end position="279"/>
    </location>
</feature>
<keyword evidence="14" id="KW-0489">Methyltransferase</keyword>
<reference evidence="14" key="1">
    <citation type="submission" date="2015-01" db="EMBL/GenBank/DDBJ databases">
        <title>EvidentialGene: Evidence-directed Construction of Complete mRNA Transcriptomes without Genomes.</title>
        <authorList>
            <person name="Gilbert D.G."/>
        </authorList>
    </citation>
    <scope>NUCLEOTIDE SEQUENCE</scope>
</reference>
<keyword evidence="3" id="KW-0479">Metal-binding</keyword>
<evidence type="ECO:0000256" key="12">
    <source>
        <dbReference type="SAM" id="MobiDB-lite"/>
    </source>
</evidence>
<evidence type="ECO:0000256" key="7">
    <source>
        <dbReference type="ARBA" id="ARBA00023015"/>
    </source>
</evidence>
<feature type="compositionally biased region" description="Basic and acidic residues" evidence="12">
    <location>
        <begin position="299"/>
        <end position="308"/>
    </location>
</feature>
<dbReference type="Gene3D" id="3.30.160.60">
    <property type="entry name" value="Classic Zinc Finger"/>
    <property type="match status" value="10"/>
</dbReference>
<evidence type="ECO:0000256" key="9">
    <source>
        <dbReference type="ARBA" id="ARBA00023163"/>
    </source>
</evidence>
<dbReference type="FunFam" id="3.30.160.60:FF:001498">
    <property type="entry name" value="Zinc finger protein 404"/>
    <property type="match status" value="1"/>
</dbReference>
<evidence type="ECO:0000256" key="4">
    <source>
        <dbReference type="ARBA" id="ARBA00022737"/>
    </source>
</evidence>
<feature type="domain" description="C2H2-type" evidence="13">
    <location>
        <begin position="506"/>
        <end position="533"/>
    </location>
</feature>
<dbReference type="FunFam" id="3.30.160.60:FF:000180">
    <property type="entry name" value="Zinc finger protein 689"/>
    <property type="match status" value="1"/>
</dbReference>
<evidence type="ECO:0000256" key="6">
    <source>
        <dbReference type="ARBA" id="ARBA00022833"/>
    </source>
</evidence>
<feature type="compositionally biased region" description="Basic and acidic residues" evidence="12">
    <location>
        <begin position="184"/>
        <end position="195"/>
    </location>
</feature>
<dbReference type="STRING" id="8078.ENSFHEP00000010118"/>
<dbReference type="GeneTree" id="ENSGT01150000286952"/>
<feature type="domain" description="C2H2-type" evidence="13">
    <location>
        <begin position="366"/>
        <end position="393"/>
    </location>
</feature>
<dbReference type="GO" id="GO:0008168">
    <property type="term" value="F:methyltransferase activity"/>
    <property type="evidence" value="ECO:0007669"/>
    <property type="project" value="UniProtKB-KW"/>
</dbReference>
<keyword evidence="8" id="KW-0238">DNA-binding</keyword>
<keyword evidence="5 11" id="KW-0863">Zinc-finger</keyword>
<dbReference type="PROSITE" id="PS50157">
    <property type="entry name" value="ZINC_FINGER_C2H2_2"/>
    <property type="match status" value="10"/>
</dbReference>
<comment type="similarity">
    <text evidence="2">Belongs to the krueppel C2H2-type zinc-finger protein family.</text>
</comment>
<evidence type="ECO:0000313" key="15">
    <source>
        <dbReference type="Ensembl" id="ENSFHEP00000010118.1"/>
    </source>
</evidence>
<dbReference type="AlphaFoldDB" id="A0A147ARZ3"/>
<dbReference type="SUPFAM" id="SSF57667">
    <property type="entry name" value="beta-beta-alpha zinc fingers"/>
    <property type="match status" value="6"/>
</dbReference>
<proteinExistence type="inferred from homology"/>
<feature type="compositionally biased region" description="Basic and acidic residues" evidence="12">
    <location>
        <begin position="203"/>
        <end position="213"/>
    </location>
</feature>
<dbReference type="FunFam" id="3.30.160.60:FF:000478">
    <property type="entry name" value="Zinc finger protein 133"/>
    <property type="match status" value="2"/>
</dbReference>
<dbReference type="Pfam" id="PF00096">
    <property type="entry name" value="zf-C2H2"/>
    <property type="match status" value="10"/>
</dbReference>